<gene>
    <name evidence="1" type="ORF">SAMN04489730_8392</name>
</gene>
<accession>A0A1K1T6B7</accession>
<dbReference type="STRING" id="546364.SAMN04489730_8392"/>
<dbReference type="Proteomes" id="UP000182740">
    <property type="component" value="Unassembled WGS sequence"/>
</dbReference>
<dbReference type="EMBL" id="FPJG01000006">
    <property type="protein sequence ID" value="SFW92114.1"/>
    <property type="molecule type" value="Genomic_DNA"/>
</dbReference>
<dbReference type="AlphaFoldDB" id="A0A1K1T6B7"/>
<dbReference type="RefSeq" id="WP_072481417.1">
    <property type="nucleotide sequence ID" value="NZ_FPJG01000006.1"/>
</dbReference>
<name>A0A1K1T6B7_9PSEU</name>
<protein>
    <submittedName>
        <fullName evidence="1">Uncharacterized protein</fullName>
    </submittedName>
</protein>
<keyword evidence="2" id="KW-1185">Reference proteome</keyword>
<dbReference type="OrthoDB" id="3213412at2"/>
<proteinExistence type="predicted"/>
<organism evidence="1 2">
    <name type="scientific">Amycolatopsis australiensis</name>
    <dbReference type="NCBI Taxonomy" id="546364"/>
    <lineage>
        <taxon>Bacteria</taxon>
        <taxon>Bacillati</taxon>
        <taxon>Actinomycetota</taxon>
        <taxon>Actinomycetes</taxon>
        <taxon>Pseudonocardiales</taxon>
        <taxon>Pseudonocardiaceae</taxon>
        <taxon>Amycolatopsis</taxon>
    </lineage>
</organism>
<evidence type="ECO:0000313" key="2">
    <source>
        <dbReference type="Proteomes" id="UP000182740"/>
    </source>
</evidence>
<evidence type="ECO:0000313" key="1">
    <source>
        <dbReference type="EMBL" id="SFW92114.1"/>
    </source>
</evidence>
<reference evidence="2" key="1">
    <citation type="submission" date="2016-11" db="EMBL/GenBank/DDBJ databases">
        <authorList>
            <person name="Varghese N."/>
            <person name="Submissions S."/>
        </authorList>
    </citation>
    <scope>NUCLEOTIDE SEQUENCE [LARGE SCALE GENOMIC DNA]</scope>
    <source>
        <strain evidence="2">DSM 44671</strain>
    </source>
</reference>
<sequence length="253" mass="27356">MLTTWDGYVRLGWLVESARLQVTLLTAERTIYRRLHRGLACAFVEDDASGPPAFAEFTLTGGLTDDVRILLGDRLATLVTSVVDAGRLSGAGRLNLVELEEIAGTWAPYRDRVLAPEAGPPRASVGSWARELWTWVAGRDLREAVGALAMTGEGFRRPGEVVWHSFTLPPEMAAAAGVEPELAWATYAEPEARGIVVRARVAGEVRLFAGLDDGSGRWIAFEPGDEADELLADLPLGESAGEPALRFRTGTEE</sequence>